<accession>A0A1V0B7H7</accession>
<sequence>MKESELCRHLLGVEAPWDVCRIRVDTYAKELHAYLSTTKSGWFGRYLPDKPRARWRHTNVGGYRTYIHADLSEAPAYPAPPAFIGAPGNDFTQGLAHNVIRCLQAGLRYREVCELLEIDIHLAWQIKHAISGIESGSTAMVLDETVAQSGIPPSHHPIWTRLLESGDVCQIRLLSLKLLLSRARQDFSRLSDDEVKAIKINEIRRFFIKHEKQLTSEIAQLNAACQQGDGR</sequence>
<evidence type="ECO:0000313" key="2">
    <source>
        <dbReference type="Proteomes" id="UP000243488"/>
    </source>
</evidence>
<dbReference type="Proteomes" id="UP000243488">
    <property type="component" value="Chromosome"/>
</dbReference>
<reference evidence="1 2" key="1">
    <citation type="submission" date="2017-03" db="EMBL/GenBank/DDBJ databases">
        <title>Complete genome sequence of the novel DNRA strain Pseudomonas sp. S-6-2 isolated from Chinese polluted river sediment. Journal of Biotechnology.</title>
        <authorList>
            <person name="Li J."/>
            <person name="Xiang F."/>
            <person name="Wang L."/>
            <person name="Xi L."/>
            <person name="Liu J."/>
        </authorList>
    </citation>
    <scope>NUCLEOTIDE SEQUENCE [LARGE SCALE GENOMIC DNA]</scope>
    <source>
        <strain evidence="1 2">S-6-2</strain>
    </source>
</reference>
<dbReference type="RefSeq" id="WP_080050612.1">
    <property type="nucleotide sequence ID" value="NZ_CP020100.1"/>
</dbReference>
<proteinExistence type="predicted"/>
<keyword evidence="2" id="KW-1185">Reference proteome</keyword>
<gene>
    <name evidence="1" type="ORF">BVH74_13725</name>
</gene>
<evidence type="ECO:0000313" key="1">
    <source>
        <dbReference type="EMBL" id="AQZ95744.1"/>
    </source>
</evidence>
<dbReference type="AlphaFoldDB" id="A0A1V0B7H7"/>
<dbReference type="STRING" id="1931241.BVH74_13725"/>
<organism evidence="1 2">
    <name type="scientific">Halopseudomonas phragmitis</name>
    <dbReference type="NCBI Taxonomy" id="1931241"/>
    <lineage>
        <taxon>Bacteria</taxon>
        <taxon>Pseudomonadati</taxon>
        <taxon>Pseudomonadota</taxon>
        <taxon>Gammaproteobacteria</taxon>
        <taxon>Pseudomonadales</taxon>
        <taxon>Pseudomonadaceae</taxon>
        <taxon>Halopseudomonas</taxon>
    </lineage>
</organism>
<dbReference type="EMBL" id="CP020100">
    <property type="protein sequence ID" value="AQZ95744.1"/>
    <property type="molecule type" value="Genomic_DNA"/>
</dbReference>
<dbReference type="KEGG" id="ppha:BVH74_13725"/>
<name>A0A1V0B7H7_9GAMM</name>
<protein>
    <submittedName>
        <fullName evidence="1">Uncharacterized protein</fullName>
    </submittedName>
</protein>